<evidence type="ECO:0000256" key="5">
    <source>
        <dbReference type="ARBA" id="ARBA00012792"/>
    </source>
</evidence>
<dbReference type="Gene3D" id="3.10.20.30">
    <property type="match status" value="1"/>
</dbReference>
<dbReference type="InterPro" id="IPR050573">
    <property type="entry name" value="SDH/FRD_Iron-Sulfur"/>
</dbReference>
<keyword evidence="17" id="KW-1185">Reference proteome</keyword>
<dbReference type="PROSITE" id="PS00197">
    <property type="entry name" value="2FE2S_FER_1"/>
    <property type="match status" value="1"/>
</dbReference>
<evidence type="ECO:0000256" key="12">
    <source>
        <dbReference type="ARBA" id="ARBA00023014"/>
    </source>
</evidence>
<keyword evidence="11" id="KW-0408">Iron</keyword>
<keyword evidence="8" id="KW-0001">2Fe-2S</keyword>
<dbReference type="SUPFAM" id="SSF54292">
    <property type="entry name" value="2Fe-2S ferredoxin-like"/>
    <property type="match status" value="1"/>
</dbReference>
<dbReference type="SUPFAM" id="SSF46548">
    <property type="entry name" value="alpha-helical ferredoxin"/>
    <property type="match status" value="1"/>
</dbReference>
<name>A0AAN1XWJ4_UNVUL</name>
<dbReference type="NCBIfam" id="NF004616">
    <property type="entry name" value="PRK05950.1"/>
    <property type="match status" value="1"/>
</dbReference>
<evidence type="ECO:0000256" key="2">
    <source>
        <dbReference type="ARBA" id="ARBA00001966"/>
    </source>
</evidence>
<dbReference type="InterPro" id="IPR017900">
    <property type="entry name" value="4Fe4S_Fe_S_CS"/>
</dbReference>
<evidence type="ECO:0000256" key="13">
    <source>
        <dbReference type="ARBA" id="ARBA00023291"/>
    </source>
</evidence>
<sequence length="319" mass="35416">MAYTLDIFRFDQATDEVPHRDRVEITELPETVTVLDALEHAKAEIDGSITFRRSCRSAICGSCSMNINGTTGLACKTPVAAVLKSDRSIAIDPMPNFQPMKDVVVHMDPFWDKYTRLKPYLQPKDKDSDHATERRVSPEDMHKLVAVANCVMCATCYALCPVVSVDPAFAGPAAIAYAYRFIEDVRDSKRKERAAQISDDYLWLCAHCYACSYCPKHVDPHDDIIAVKRATIEEGLVDEPGPRHALVVAKTVKQTGMLHETEVIQGTVGRFNIKGLLKVAPFGLRLAMAGKIPPLFLKPVPKVDEIRTIFDTLEAPTLS</sequence>
<dbReference type="CDD" id="cd00207">
    <property type="entry name" value="fer2"/>
    <property type="match status" value="1"/>
</dbReference>
<dbReference type="KEGG" id="vab:WPS_19840"/>
<comment type="cofactor">
    <cofactor evidence="2">
        <name>[4Fe-4S] cluster</name>
        <dbReference type="ChEBI" id="CHEBI:49883"/>
    </cofactor>
</comment>
<comment type="similarity">
    <text evidence="4">Belongs to the succinate dehydrogenase/fumarate reductase iron-sulfur protein family.</text>
</comment>
<gene>
    <name evidence="16" type="ORF">WPS_19840</name>
</gene>
<dbReference type="GO" id="GO:0009055">
    <property type="term" value="F:electron transfer activity"/>
    <property type="evidence" value="ECO:0007669"/>
    <property type="project" value="InterPro"/>
</dbReference>
<dbReference type="Pfam" id="PF13085">
    <property type="entry name" value="Fer2_3"/>
    <property type="match status" value="1"/>
</dbReference>
<dbReference type="GO" id="GO:0006099">
    <property type="term" value="P:tricarboxylic acid cycle"/>
    <property type="evidence" value="ECO:0007669"/>
    <property type="project" value="UniProtKB-KW"/>
</dbReference>
<evidence type="ECO:0000256" key="1">
    <source>
        <dbReference type="ARBA" id="ARBA00001927"/>
    </source>
</evidence>
<dbReference type="GO" id="GO:0051538">
    <property type="term" value="F:3 iron, 4 sulfur cluster binding"/>
    <property type="evidence" value="ECO:0007669"/>
    <property type="project" value="UniProtKB-KW"/>
</dbReference>
<dbReference type="GO" id="GO:0022904">
    <property type="term" value="P:respiratory electron transport chain"/>
    <property type="evidence" value="ECO:0007669"/>
    <property type="project" value="TreeGrafter"/>
</dbReference>
<dbReference type="AlphaFoldDB" id="A0AAN1XWJ4"/>
<dbReference type="InterPro" id="IPR025192">
    <property type="entry name" value="Succ_DH/fum_Rdtase_N"/>
</dbReference>
<dbReference type="PROSITE" id="PS51085">
    <property type="entry name" value="2FE2S_FER_2"/>
    <property type="match status" value="1"/>
</dbReference>
<keyword evidence="7" id="KW-0816">Tricarboxylic acid cycle</keyword>
<reference evidence="16 17" key="1">
    <citation type="journal article" date="2022" name="ISME Commun">
        <title>Vulcanimicrobium alpinus gen. nov. sp. nov., the first cultivated representative of the candidate phylum 'Eremiobacterota', is a metabolically versatile aerobic anoxygenic phototroph.</title>
        <authorList>
            <person name="Yabe S."/>
            <person name="Muto K."/>
            <person name="Abe K."/>
            <person name="Yokota A."/>
            <person name="Staudigel H."/>
            <person name="Tebo B.M."/>
        </authorList>
    </citation>
    <scope>NUCLEOTIDE SEQUENCE [LARGE SCALE GENOMIC DNA]</scope>
    <source>
        <strain evidence="16 17">WC8-2</strain>
    </source>
</reference>
<feature type="domain" description="2Fe-2S ferredoxin-type" evidence="15">
    <location>
        <begin position="13"/>
        <end position="95"/>
    </location>
</feature>
<keyword evidence="12" id="KW-0411">Iron-sulfur</keyword>
<keyword evidence="13" id="KW-0003">3Fe-4S</keyword>
<dbReference type="GO" id="GO:0046872">
    <property type="term" value="F:metal ion binding"/>
    <property type="evidence" value="ECO:0007669"/>
    <property type="project" value="UniProtKB-KW"/>
</dbReference>
<dbReference type="InterPro" id="IPR012675">
    <property type="entry name" value="Beta-grasp_dom_sf"/>
</dbReference>
<dbReference type="Proteomes" id="UP001317532">
    <property type="component" value="Chromosome"/>
</dbReference>
<evidence type="ECO:0000256" key="4">
    <source>
        <dbReference type="ARBA" id="ARBA00009433"/>
    </source>
</evidence>
<dbReference type="GO" id="GO:0051539">
    <property type="term" value="F:4 iron, 4 sulfur cluster binding"/>
    <property type="evidence" value="ECO:0007669"/>
    <property type="project" value="UniProtKB-KW"/>
</dbReference>
<evidence type="ECO:0000256" key="3">
    <source>
        <dbReference type="ARBA" id="ARBA00005163"/>
    </source>
</evidence>
<dbReference type="Pfam" id="PF13183">
    <property type="entry name" value="Fer4_8"/>
    <property type="match status" value="1"/>
</dbReference>
<keyword evidence="9" id="KW-0479">Metal-binding</keyword>
<dbReference type="InterPro" id="IPR017896">
    <property type="entry name" value="4Fe4S_Fe-S-bd"/>
</dbReference>
<dbReference type="InterPro" id="IPR006058">
    <property type="entry name" value="2Fe2S_fd_BS"/>
</dbReference>
<organism evidence="16 17">
    <name type="scientific">Vulcanimicrobium alpinum</name>
    <dbReference type="NCBI Taxonomy" id="3016050"/>
    <lineage>
        <taxon>Bacteria</taxon>
        <taxon>Bacillati</taxon>
        <taxon>Vulcanimicrobiota</taxon>
        <taxon>Vulcanimicrobiia</taxon>
        <taxon>Vulcanimicrobiales</taxon>
        <taxon>Vulcanimicrobiaceae</taxon>
        <taxon>Vulcanimicrobium</taxon>
    </lineage>
</organism>
<evidence type="ECO:0000313" key="17">
    <source>
        <dbReference type="Proteomes" id="UP001317532"/>
    </source>
</evidence>
<evidence type="ECO:0000256" key="10">
    <source>
        <dbReference type="ARBA" id="ARBA00023002"/>
    </source>
</evidence>
<accession>A0AAN1XWJ4</accession>
<dbReference type="PANTHER" id="PTHR11921:SF29">
    <property type="entry name" value="SUCCINATE DEHYDROGENASE [UBIQUINONE] IRON-SULFUR SUBUNIT, MITOCHONDRIAL"/>
    <property type="match status" value="1"/>
</dbReference>
<dbReference type="GO" id="GO:0051537">
    <property type="term" value="F:2 iron, 2 sulfur cluster binding"/>
    <property type="evidence" value="ECO:0007669"/>
    <property type="project" value="UniProtKB-KW"/>
</dbReference>
<comment type="cofactor">
    <cofactor evidence="1">
        <name>[3Fe-4S] cluster</name>
        <dbReference type="ChEBI" id="CHEBI:21137"/>
    </cofactor>
</comment>
<protein>
    <recommendedName>
        <fullName evidence="5">succinate dehydrogenase</fullName>
        <ecNumber evidence="5">1.3.5.1</ecNumber>
    </recommendedName>
</protein>
<evidence type="ECO:0000256" key="14">
    <source>
        <dbReference type="ARBA" id="ARBA00034078"/>
    </source>
</evidence>
<evidence type="ECO:0000256" key="11">
    <source>
        <dbReference type="ARBA" id="ARBA00023004"/>
    </source>
</evidence>
<dbReference type="PROSITE" id="PS00198">
    <property type="entry name" value="4FE4S_FER_1"/>
    <property type="match status" value="1"/>
</dbReference>
<evidence type="ECO:0000256" key="8">
    <source>
        <dbReference type="ARBA" id="ARBA00022714"/>
    </source>
</evidence>
<keyword evidence="6" id="KW-0004">4Fe-4S</keyword>
<comment type="cofactor">
    <cofactor evidence="14">
        <name>[2Fe-2S] cluster</name>
        <dbReference type="ChEBI" id="CHEBI:190135"/>
    </cofactor>
</comment>
<dbReference type="NCBIfam" id="TIGR00384">
    <property type="entry name" value="dhsB"/>
    <property type="match status" value="1"/>
</dbReference>
<dbReference type="Gene3D" id="1.10.1060.10">
    <property type="entry name" value="Alpha-helical ferredoxin"/>
    <property type="match status" value="1"/>
</dbReference>
<evidence type="ECO:0000259" key="15">
    <source>
        <dbReference type="PROSITE" id="PS51085"/>
    </source>
</evidence>
<dbReference type="InterPro" id="IPR036010">
    <property type="entry name" value="2Fe-2S_ferredoxin-like_sf"/>
</dbReference>
<dbReference type="GO" id="GO:0008177">
    <property type="term" value="F:succinate dehydrogenase (quinone) activity"/>
    <property type="evidence" value="ECO:0007669"/>
    <property type="project" value="UniProtKB-EC"/>
</dbReference>
<evidence type="ECO:0000256" key="7">
    <source>
        <dbReference type="ARBA" id="ARBA00022532"/>
    </source>
</evidence>
<evidence type="ECO:0000256" key="6">
    <source>
        <dbReference type="ARBA" id="ARBA00022485"/>
    </source>
</evidence>
<proteinExistence type="inferred from homology"/>
<dbReference type="InterPro" id="IPR009051">
    <property type="entry name" value="Helical_ferredxn"/>
</dbReference>
<comment type="pathway">
    <text evidence="3">Carbohydrate metabolism; tricarboxylic acid cycle.</text>
</comment>
<evidence type="ECO:0000313" key="16">
    <source>
        <dbReference type="EMBL" id="BDE06708.1"/>
    </source>
</evidence>
<evidence type="ECO:0000256" key="9">
    <source>
        <dbReference type="ARBA" id="ARBA00022723"/>
    </source>
</evidence>
<dbReference type="InterPro" id="IPR001041">
    <property type="entry name" value="2Fe-2S_ferredoxin-type"/>
</dbReference>
<dbReference type="EC" id="1.3.5.1" evidence="5"/>
<dbReference type="RefSeq" id="WP_317994357.1">
    <property type="nucleotide sequence ID" value="NZ_AP025523.1"/>
</dbReference>
<keyword evidence="10" id="KW-0560">Oxidoreductase</keyword>
<dbReference type="FunFam" id="1.10.1060.10:FF:000003">
    <property type="entry name" value="Succinate dehydrogenase iron-sulfur subunit"/>
    <property type="match status" value="1"/>
</dbReference>
<dbReference type="PANTHER" id="PTHR11921">
    <property type="entry name" value="SUCCINATE DEHYDROGENASE IRON-SULFUR PROTEIN"/>
    <property type="match status" value="1"/>
</dbReference>
<dbReference type="EMBL" id="AP025523">
    <property type="protein sequence ID" value="BDE06708.1"/>
    <property type="molecule type" value="Genomic_DNA"/>
</dbReference>
<dbReference type="InterPro" id="IPR004489">
    <property type="entry name" value="Succ_DH/fum_Rdtase_Fe-S"/>
</dbReference>